<feature type="compositionally biased region" description="Basic and acidic residues" evidence="5">
    <location>
        <begin position="592"/>
        <end position="604"/>
    </location>
</feature>
<feature type="domain" description="DUF3475" evidence="6">
    <location>
        <begin position="44"/>
        <end position="100"/>
    </location>
</feature>
<evidence type="ECO:0000256" key="5">
    <source>
        <dbReference type="SAM" id="MobiDB-lite"/>
    </source>
</evidence>
<dbReference type="InterPro" id="IPR036322">
    <property type="entry name" value="WD40_repeat_dom_sf"/>
</dbReference>
<proteinExistence type="inferred from homology"/>
<dbReference type="InterPro" id="IPR059070">
    <property type="entry name" value="TPR_VPS8_2"/>
</dbReference>
<feature type="compositionally biased region" description="Low complexity" evidence="5">
    <location>
        <begin position="538"/>
        <end position="554"/>
    </location>
</feature>
<evidence type="ECO:0000256" key="2">
    <source>
        <dbReference type="ARBA" id="ARBA00022574"/>
    </source>
</evidence>
<evidence type="ECO:0000259" key="7">
    <source>
        <dbReference type="Pfam" id="PF12816"/>
    </source>
</evidence>
<dbReference type="Proteomes" id="UP001497444">
    <property type="component" value="Chromosome 1"/>
</dbReference>
<keyword evidence="10" id="KW-1185">Reference proteome</keyword>
<dbReference type="InterPro" id="IPR019775">
    <property type="entry name" value="WD40_repeat_CS"/>
</dbReference>
<evidence type="ECO:0000259" key="6">
    <source>
        <dbReference type="Pfam" id="PF11961"/>
    </source>
</evidence>
<feature type="domain" description="Vacuolar protein sorting-associated protein 8 central" evidence="7">
    <location>
        <begin position="1261"/>
        <end position="1447"/>
    </location>
</feature>
<feature type="region of interest" description="Disordered" evidence="5">
    <location>
        <begin position="2181"/>
        <end position="2215"/>
    </location>
</feature>
<dbReference type="Pfam" id="PF12816">
    <property type="entry name" value="TPR_Vps8"/>
    <property type="match status" value="1"/>
</dbReference>
<comment type="similarity">
    <text evidence="1">Belongs to the VPS8 family.</text>
</comment>
<feature type="domain" description="VPS8-like TPR-like repeats" evidence="8">
    <location>
        <begin position="1970"/>
        <end position="2013"/>
    </location>
</feature>
<evidence type="ECO:0000313" key="9">
    <source>
        <dbReference type="EMBL" id="CAK9255015.1"/>
    </source>
</evidence>
<feature type="region of interest" description="Disordered" evidence="5">
    <location>
        <begin position="2138"/>
        <end position="2166"/>
    </location>
</feature>
<feature type="region of interest" description="Disordered" evidence="5">
    <location>
        <begin position="533"/>
        <end position="604"/>
    </location>
</feature>
<dbReference type="InterPro" id="IPR015943">
    <property type="entry name" value="WD40/YVTN_repeat-like_dom_sf"/>
</dbReference>
<evidence type="ECO:0000256" key="1">
    <source>
        <dbReference type="ARBA" id="ARBA00009422"/>
    </source>
</evidence>
<dbReference type="InterPro" id="IPR025941">
    <property type="entry name" value="Vps8_central_dom"/>
</dbReference>
<dbReference type="EMBL" id="OZ020096">
    <property type="protein sequence ID" value="CAK9255015.1"/>
    <property type="molecule type" value="Genomic_DNA"/>
</dbReference>
<dbReference type="PANTHER" id="PTHR12616">
    <property type="entry name" value="VACUOLAR PROTEIN SORTING VPS41"/>
    <property type="match status" value="1"/>
</dbReference>
<organism evidence="9 10">
    <name type="scientific">Sphagnum jensenii</name>
    <dbReference type="NCBI Taxonomy" id="128206"/>
    <lineage>
        <taxon>Eukaryota</taxon>
        <taxon>Viridiplantae</taxon>
        <taxon>Streptophyta</taxon>
        <taxon>Embryophyta</taxon>
        <taxon>Bryophyta</taxon>
        <taxon>Sphagnophytina</taxon>
        <taxon>Sphagnopsida</taxon>
        <taxon>Sphagnales</taxon>
        <taxon>Sphagnaceae</taxon>
        <taxon>Sphagnum</taxon>
    </lineage>
</organism>
<dbReference type="Gene3D" id="2.130.10.10">
    <property type="entry name" value="YVTN repeat-like/Quinoprotein amine dehydrogenase"/>
    <property type="match status" value="1"/>
</dbReference>
<evidence type="ECO:0000256" key="3">
    <source>
        <dbReference type="ARBA" id="ARBA00022737"/>
    </source>
</evidence>
<dbReference type="InterPro" id="IPR045111">
    <property type="entry name" value="Vps41/Vps8"/>
</dbReference>
<name>A0ABP0VPJ8_9BRYO</name>
<dbReference type="PROSITE" id="PS50082">
    <property type="entry name" value="WD_REPEATS_2"/>
    <property type="match status" value="1"/>
</dbReference>
<feature type="compositionally biased region" description="Low complexity" evidence="5">
    <location>
        <begin position="456"/>
        <end position="472"/>
    </location>
</feature>
<evidence type="ECO:0008006" key="11">
    <source>
        <dbReference type="Google" id="ProtNLM"/>
    </source>
</evidence>
<reference evidence="9 10" key="1">
    <citation type="submission" date="2024-02" db="EMBL/GenBank/DDBJ databases">
        <authorList>
            <consortium name="ELIXIR-Norway"/>
            <consortium name="Elixir Norway"/>
        </authorList>
    </citation>
    <scope>NUCLEOTIDE SEQUENCE [LARGE SCALE GENOMIC DNA]</scope>
</reference>
<dbReference type="SUPFAM" id="SSF50978">
    <property type="entry name" value="WD40 repeat-like"/>
    <property type="match status" value="1"/>
</dbReference>
<evidence type="ECO:0000259" key="8">
    <source>
        <dbReference type="Pfam" id="PF25066"/>
    </source>
</evidence>
<dbReference type="Pfam" id="PF23410">
    <property type="entry name" value="Beta-prop_VPS8"/>
    <property type="match status" value="1"/>
</dbReference>
<dbReference type="PROSITE" id="PS00678">
    <property type="entry name" value="WD_REPEATS_1"/>
    <property type="match status" value="1"/>
</dbReference>
<dbReference type="Pfam" id="PF25066">
    <property type="entry name" value="TPR_VPS8_2"/>
    <property type="match status" value="1"/>
</dbReference>
<feature type="compositionally biased region" description="Polar residues" evidence="5">
    <location>
        <begin position="2150"/>
        <end position="2166"/>
    </location>
</feature>
<dbReference type="InterPro" id="IPR001680">
    <property type="entry name" value="WD40_rpt"/>
</dbReference>
<evidence type="ECO:0000313" key="10">
    <source>
        <dbReference type="Proteomes" id="UP001497444"/>
    </source>
</evidence>
<keyword evidence="2 4" id="KW-0853">WD repeat</keyword>
<dbReference type="InterPro" id="IPR021864">
    <property type="entry name" value="DUF3475"/>
</dbReference>
<sequence length="2228" mass="243077">MKNQTPKLISKLSFSHAAGKFAAENKKKKKQKERNKGEKAKIGILAFEVANVMSKSIQLWQSLSDEEMLRLRTEVIKAEGVLNLVSDNEAILLSLACMEKLQDLTAVANAVARLGQRCQEPALQAFEHVYNDILEQSIDVRALEFPCREMESKMRKMERYIAATANLYQELEILSDLEQAVRRLQEVDQQEVVGTHNNNNETLSALEQKAIWQRQEIKYVRDLSLWNRTFDKIVSLLARTICTIHGRIVGVFGSPMLASQTAAAAAGAPGSLELWPSPPPNLSSGPHITQRRNSVVCYSPNFQKASPCAHLSVAAAAALVSENTHRRQFFETPLTALVQAETTDSFTSALLYATSHSIQPGQSQQQSGGGGALQVAEIHQSSRVWDRVANGGIPRGVSASFSSVGLGWGGSASGGGASIIRPSPRPGAALAWAAAASRQSTRSAASSSLRKTLSSASSSLSDGLNTTATAAPVTPPRDAINSLQGEEEEEEEKQQQQQAVTSFTGFGEVVGDPINEDHSSLQQLESLIGTVDDSESLNSDNASDEVSSSAAADEPVWMEEHHERASQSAKDSGYRDTDDEYRHPGLDPSSRVAEDLRTRNRESEAVVGLQELSGNGGTETTKSRWQEEEKQVQNLTALDLAEEQEKRTASSGLHWEEGVAARPMQLEGIQRGPPAIGLLQLDSAGSLSHALASPAMRRDHGSPEALAVHTNLIAVGLSKGALLVTPSKYSATCSTDEMEPSKAFFLGGSIDKVGPAVSAICFNQQGDLLLAGYTNGTVSLWDVTRRTVAKTISGEHNAAIVHTLFLGQESGAGRHLKAITGDCRGLVLLHTFTVVPFVRRFSVTTQCLLDGQHTGTVLSVSPLLPDDGFQVMGMASTAQQVAPASSVTLGSVIGGVGGGAMDVGRKFLYDGPNFADDGAGGMVVFVTHTTVLVVRLVPSLDVCARLTRPAGIREGAIPYTAWRRIRAQVGTFNTSLLASDGADEDNWPVLALAWDKKMLIAQLLKSELRIVGQWDLDSPAVGVVWLEEQMMVVATAKDQLCLFTKEGVEVERASLGGEQEGLGAIIYHTHILNTFGNPEKTYHSSLSVRGAALYILGTLQLWRARLLPWGDRIKALQDAGDWMGAFHIAMELYDGQARGVTGLPRGLDAMREAIMETLLALLSAYIDEAFAYLSLVIPSSPMPPVDVAGTKDHLQAEEAVSTVADSWGGGSVGQDMIAEAREQYARVGGVAIEFCVHVGKREVLFENVFHKFEAVSQRGTFLELLEPYILKDMLGALPPEVMQALVEHYSQRGWLERVEQCVLHMDIASLDFNQVVKLCREHGLYNALIYLFTKGLDDFTSPMEELLAVAQHTHNPSHAQAIGYKLLVYLKHCFCGLSFPPGHGSLPAKRLPALRGEILRFLLDQHGMQREQSSEVSNGADRSKYPRLLYLLQLDTPATLLVLRLAFPVGGPLDVGKQGYGYITRPNNEQMSEEATEVATTEIVDEGRRFLQAIVSAFIEILDLDNRSGAGSSEDSQEIWPSRGNIESLLEFVAQYVASRHAVVSRGTLMHILEYLVSFSSEIRKARENEDLMVALLNSVPDSDFDASHTLHLAQEACFWQVCALLYTHDGEYISALDSYLKDANCLHQPFTFIMQMLDHINGLKGSVLTDFREAVLTRMPQLMQHNIKGTLWIVLEHLSGENQRVMKELGSHSQLLFAYLKAIMDARSSSRPLSSIGSKPVVVASSSSHSVTFEEKDSSASEQLETGGVPSIFIPSQWEPDIHVGDLLQRSGMEFTDEMAELYVQLLCQFEPRLVLKFLESYENYRLEHCLKLCQEYGITDAAIFLLERVGDVASALGLVLVEVDARMLDFKSAIMASSSLAAQVSNNNDKWLDIPQVASFKSALAAAVTLCQRNTLRLDQQESESLWFRVLDRFDLLLSVILLQIWVRYEVGNCVRRVLVWMMGDVIDGMMGYVPLRVIMDKILAEHGNHPFGDFRATILNMLSAYGYERAILRTAKQLIEDDTFYNVGALRRGYAHAYAPITSTCCICGLKLDDVNTPGRSSNTGGVINGTHTEGLMGESVPKSSASTKMAIDALHIYYCGHAAHTACMDTTGNLKDEDRGITGCPVCTLKKKPNGLFSHGKEAVWQGDRVPKVGTPSSPVPDVTAPSLQGAGSTTRSNHALSSSRLELLKQLHKGKGLPTVGSSLQLRLAPPPRVRRDHVASVPSSSTTIHGRSRHRTLLAVRK</sequence>
<accession>A0ABP0VPJ8</accession>
<gene>
    <name evidence="9" type="ORF">CSSPJE1EN1_LOCUS493</name>
</gene>
<dbReference type="Pfam" id="PF11961">
    <property type="entry name" value="DUF3475"/>
    <property type="match status" value="1"/>
</dbReference>
<dbReference type="PANTHER" id="PTHR12616:SF8">
    <property type="entry name" value="VACUOLAR PROTEIN SORTING-ASSOCIATED PROTEIN 8 HOMOLOG"/>
    <property type="match status" value="1"/>
</dbReference>
<evidence type="ECO:0000256" key="4">
    <source>
        <dbReference type="PROSITE-ProRule" id="PRU00221"/>
    </source>
</evidence>
<feature type="region of interest" description="Disordered" evidence="5">
    <location>
        <begin position="456"/>
        <end position="499"/>
    </location>
</feature>
<feature type="repeat" description="WD" evidence="4">
    <location>
        <begin position="757"/>
        <end position="791"/>
    </location>
</feature>
<protein>
    <recommendedName>
        <fullName evidence="11">Vacuolar protein sorting-associated protein 8 central domain-containing protein</fullName>
    </recommendedName>
</protein>
<feature type="compositionally biased region" description="Basic and acidic residues" evidence="5">
    <location>
        <begin position="572"/>
        <end position="585"/>
    </location>
</feature>
<dbReference type="Pfam" id="PF23556">
    <property type="entry name" value="TPR_Vps41"/>
    <property type="match status" value="1"/>
</dbReference>
<keyword evidence="3" id="KW-0677">Repeat</keyword>